<feature type="domain" description="YjiS-like" evidence="2">
    <location>
        <begin position="38"/>
        <end position="72"/>
    </location>
</feature>
<accession>A0ABV3SKF9</accession>
<name>A0ABV3SKF9_9HYPH</name>
<reference evidence="3 4" key="1">
    <citation type="submission" date="2024-05" db="EMBL/GenBank/DDBJ databases">
        <authorList>
            <person name="Jiang F."/>
        </authorList>
    </citation>
    <scope>NUCLEOTIDE SEQUENCE [LARGE SCALE GENOMIC DNA]</scope>
    <source>
        <strain evidence="3 4">LZ166</strain>
    </source>
</reference>
<dbReference type="Proteomes" id="UP001556692">
    <property type="component" value="Unassembled WGS sequence"/>
</dbReference>
<sequence length="80" mass="8510">MTTLELVRACRRSPVSRASAALLAVGSAIAGTVLNGLAALDRQAELRRAERELAAMPDHMLKDIGISRGAIHNRVHGLPD</sequence>
<keyword evidence="4" id="KW-1185">Reference proteome</keyword>
<dbReference type="EMBL" id="JBDPGJ010000003">
    <property type="protein sequence ID" value="MEX0406810.1"/>
    <property type="molecule type" value="Genomic_DNA"/>
</dbReference>
<feature type="transmembrane region" description="Helical" evidence="1">
    <location>
        <begin position="20"/>
        <end position="40"/>
    </location>
</feature>
<dbReference type="Pfam" id="PF06568">
    <property type="entry name" value="YjiS-like"/>
    <property type="match status" value="1"/>
</dbReference>
<proteinExistence type="predicted"/>
<keyword evidence="1" id="KW-1133">Transmembrane helix</keyword>
<keyword evidence="1" id="KW-0472">Membrane</keyword>
<protein>
    <submittedName>
        <fullName evidence="3">DUF1127 domain-containing protein</fullName>
    </submittedName>
</protein>
<organism evidence="3 4">
    <name type="scientific">Aquibium pacificus</name>
    <dbReference type="NCBI Taxonomy" id="3153579"/>
    <lineage>
        <taxon>Bacteria</taxon>
        <taxon>Pseudomonadati</taxon>
        <taxon>Pseudomonadota</taxon>
        <taxon>Alphaproteobacteria</taxon>
        <taxon>Hyphomicrobiales</taxon>
        <taxon>Phyllobacteriaceae</taxon>
        <taxon>Aquibium</taxon>
    </lineage>
</organism>
<evidence type="ECO:0000313" key="3">
    <source>
        <dbReference type="EMBL" id="MEX0406810.1"/>
    </source>
</evidence>
<keyword evidence="1" id="KW-0812">Transmembrane</keyword>
<gene>
    <name evidence="3" type="ORF">ABGN05_14170</name>
</gene>
<comment type="caution">
    <text evidence="3">The sequence shown here is derived from an EMBL/GenBank/DDBJ whole genome shotgun (WGS) entry which is preliminary data.</text>
</comment>
<evidence type="ECO:0000259" key="2">
    <source>
        <dbReference type="Pfam" id="PF06568"/>
    </source>
</evidence>
<dbReference type="RefSeq" id="WP_367954692.1">
    <property type="nucleotide sequence ID" value="NZ_JBDPGJ010000003.1"/>
</dbReference>
<evidence type="ECO:0000313" key="4">
    <source>
        <dbReference type="Proteomes" id="UP001556692"/>
    </source>
</evidence>
<dbReference type="InterPro" id="IPR009506">
    <property type="entry name" value="YjiS-like"/>
</dbReference>
<evidence type="ECO:0000256" key="1">
    <source>
        <dbReference type="SAM" id="Phobius"/>
    </source>
</evidence>